<dbReference type="EMBL" id="JAUKUA010000001">
    <property type="protein sequence ID" value="KAK0729445.1"/>
    <property type="molecule type" value="Genomic_DNA"/>
</dbReference>
<dbReference type="Proteomes" id="UP001172102">
    <property type="component" value="Unassembled WGS sequence"/>
</dbReference>
<protein>
    <submittedName>
        <fullName evidence="1">Uncharacterized protein</fullName>
    </submittedName>
</protein>
<comment type="caution">
    <text evidence="1">The sequence shown here is derived from an EMBL/GenBank/DDBJ whole genome shotgun (WGS) entry which is preliminary data.</text>
</comment>
<evidence type="ECO:0000313" key="2">
    <source>
        <dbReference type="Proteomes" id="UP001172102"/>
    </source>
</evidence>
<organism evidence="1 2">
    <name type="scientific">Lasiosphaeris hirsuta</name>
    <dbReference type="NCBI Taxonomy" id="260670"/>
    <lineage>
        <taxon>Eukaryota</taxon>
        <taxon>Fungi</taxon>
        <taxon>Dikarya</taxon>
        <taxon>Ascomycota</taxon>
        <taxon>Pezizomycotina</taxon>
        <taxon>Sordariomycetes</taxon>
        <taxon>Sordariomycetidae</taxon>
        <taxon>Sordariales</taxon>
        <taxon>Lasiosphaeriaceae</taxon>
        <taxon>Lasiosphaeris</taxon>
    </lineage>
</organism>
<keyword evidence="2" id="KW-1185">Reference proteome</keyword>
<sequence length="173" mass="19996">MATGPDWDGMLAEFLARDSTTPMQLDALRRLLTMVAEHQPTNHLLPIDEAEEKLRYLGELQKFWKARFPEFSDEPKRLHKPLQPLIIATVMMMDLAMLREIFGPTGVAREMLLDKLLQRLSVVPCFIKTVMTEKRNKDDQFFYEVAGPAMAEAEARLRAIERRQDPSSESYED</sequence>
<name>A0AA40B865_9PEZI</name>
<accession>A0AA40B865</accession>
<proteinExistence type="predicted"/>
<reference evidence="1" key="1">
    <citation type="submission" date="2023-06" db="EMBL/GenBank/DDBJ databases">
        <title>Genome-scale phylogeny and comparative genomics of the fungal order Sordariales.</title>
        <authorList>
            <consortium name="Lawrence Berkeley National Laboratory"/>
            <person name="Hensen N."/>
            <person name="Bonometti L."/>
            <person name="Westerberg I."/>
            <person name="Brannstrom I.O."/>
            <person name="Guillou S."/>
            <person name="Cros-Aarteil S."/>
            <person name="Calhoun S."/>
            <person name="Haridas S."/>
            <person name="Kuo A."/>
            <person name="Mondo S."/>
            <person name="Pangilinan J."/>
            <person name="Riley R."/>
            <person name="Labutti K."/>
            <person name="Andreopoulos B."/>
            <person name="Lipzen A."/>
            <person name="Chen C."/>
            <person name="Yanf M."/>
            <person name="Daum C."/>
            <person name="Ng V."/>
            <person name="Clum A."/>
            <person name="Steindorff A."/>
            <person name="Ohm R."/>
            <person name="Martin F."/>
            <person name="Silar P."/>
            <person name="Natvig D."/>
            <person name="Lalanne C."/>
            <person name="Gautier V."/>
            <person name="Ament-Velasquez S.L."/>
            <person name="Kruys A."/>
            <person name="Hutchinson M.I."/>
            <person name="Powell A.J."/>
            <person name="Barry K."/>
            <person name="Miller A.N."/>
            <person name="Grigoriev I.V."/>
            <person name="Debuchy R."/>
            <person name="Gladieux P."/>
            <person name="Thoren M.H."/>
            <person name="Johannesson H."/>
        </authorList>
    </citation>
    <scope>NUCLEOTIDE SEQUENCE</scope>
    <source>
        <strain evidence="1">SMH4607-1</strain>
    </source>
</reference>
<dbReference type="AlphaFoldDB" id="A0AA40B865"/>
<gene>
    <name evidence="1" type="ORF">B0H67DRAFT_677495</name>
</gene>
<evidence type="ECO:0000313" key="1">
    <source>
        <dbReference type="EMBL" id="KAK0729445.1"/>
    </source>
</evidence>